<dbReference type="InterPro" id="IPR009057">
    <property type="entry name" value="Homeodomain-like_sf"/>
</dbReference>
<evidence type="ECO:0000313" key="3">
    <source>
        <dbReference type="Proteomes" id="UP000282378"/>
    </source>
</evidence>
<dbReference type="SUPFAM" id="SSF46689">
    <property type="entry name" value="Homeodomain-like"/>
    <property type="match status" value="1"/>
</dbReference>
<dbReference type="GO" id="GO:0043565">
    <property type="term" value="F:sequence-specific DNA binding"/>
    <property type="evidence" value="ECO:0007669"/>
    <property type="project" value="InterPro"/>
</dbReference>
<sequence>MACGLKSQLRVIEKALIQESLKRHDNCVDSVSLELDVPRRTLYRRIKELQI</sequence>
<dbReference type="Gene3D" id="1.10.10.60">
    <property type="entry name" value="Homeodomain-like"/>
    <property type="match status" value="1"/>
</dbReference>
<protein>
    <submittedName>
        <fullName evidence="2">Type III transcriptional regulator HrpS</fullName>
    </submittedName>
</protein>
<comment type="caution">
    <text evidence="2">The sequence shown here is derived from an EMBL/GenBank/DDBJ whole genome shotgun (WGS) entry which is preliminary data.</text>
</comment>
<evidence type="ECO:0000259" key="1">
    <source>
        <dbReference type="Pfam" id="PF02954"/>
    </source>
</evidence>
<proteinExistence type="predicted"/>
<name>A0A3M2ZCK0_PSEYM</name>
<reference evidence="2 3" key="1">
    <citation type="submission" date="2018-08" db="EMBL/GenBank/DDBJ databases">
        <title>Recombination of ecologically and evolutionarily significant loci maintains genetic cohesion in the Pseudomonas syringae species complex.</title>
        <authorList>
            <person name="Dillon M."/>
            <person name="Thakur S."/>
            <person name="Almeida R.N.D."/>
            <person name="Weir B.S."/>
            <person name="Guttman D.S."/>
        </authorList>
    </citation>
    <scope>NUCLEOTIDE SEQUENCE [LARGE SCALE GENOMIC DNA]</scope>
    <source>
        <strain evidence="2 3">88_10</strain>
    </source>
</reference>
<accession>A0A3M2ZCK0</accession>
<gene>
    <name evidence="2" type="ORF">APX70_03862</name>
</gene>
<dbReference type="Pfam" id="PF02954">
    <property type="entry name" value="HTH_8"/>
    <property type="match status" value="1"/>
</dbReference>
<evidence type="ECO:0000313" key="2">
    <source>
        <dbReference type="EMBL" id="RML85992.1"/>
    </source>
</evidence>
<dbReference type="EMBL" id="RBNL01001770">
    <property type="protein sequence ID" value="RML85992.1"/>
    <property type="molecule type" value="Genomic_DNA"/>
</dbReference>
<dbReference type="InterPro" id="IPR002197">
    <property type="entry name" value="HTH_Fis"/>
</dbReference>
<dbReference type="Proteomes" id="UP000282378">
    <property type="component" value="Unassembled WGS sequence"/>
</dbReference>
<feature type="domain" description="DNA binding HTH" evidence="1">
    <location>
        <begin position="9"/>
        <end position="49"/>
    </location>
</feature>
<organism evidence="2 3">
    <name type="scientific">Pseudomonas syringae pv. maculicola</name>
    <dbReference type="NCBI Taxonomy" id="59511"/>
    <lineage>
        <taxon>Bacteria</taxon>
        <taxon>Pseudomonadati</taxon>
        <taxon>Pseudomonadota</taxon>
        <taxon>Gammaproteobacteria</taxon>
        <taxon>Pseudomonadales</taxon>
        <taxon>Pseudomonadaceae</taxon>
        <taxon>Pseudomonas</taxon>
    </lineage>
</organism>
<dbReference type="AlphaFoldDB" id="A0A3M2ZCK0"/>